<dbReference type="InterPro" id="IPR025997">
    <property type="entry name" value="SBP_2_dom"/>
</dbReference>
<feature type="compositionally biased region" description="Polar residues" evidence="3">
    <location>
        <begin position="29"/>
        <end position="62"/>
    </location>
</feature>
<proteinExistence type="inferred from homology"/>
<feature type="region of interest" description="Disordered" evidence="3">
    <location>
        <begin position="29"/>
        <end position="65"/>
    </location>
</feature>
<protein>
    <submittedName>
        <fullName evidence="6">Sugar ABC transporter substrate-binding protein</fullName>
    </submittedName>
</protein>
<dbReference type="EMBL" id="JAHZIK010001156">
    <property type="protein sequence ID" value="MBW7458331.1"/>
    <property type="molecule type" value="Genomic_DNA"/>
</dbReference>
<evidence type="ECO:0000256" key="2">
    <source>
        <dbReference type="ARBA" id="ARBA00007639"/>
    </source>
</evidence>
<dbReference type="RefSeq" id="WP_210041462.1">
    <property type="nucleotide sequence ID" value="NZ_JBHLVU010000073.1"/>
</dbReference>
<dbReference type="InterPro" id="IPR028082">
    <property type="entry name" value="Peripla_BP_I"/>
</dbReference>
<feature type="signal peptide" evidence="4">
    <location>
        <begin position="1"/>
        <end position="22"/>
    </location>
</feature>
<evidence type="ECO:0000256" key="1">
    <source>
        <dbReference type="ARBA" id="ARBA00004196"/>
    </source>
</evidence>
<accession>A0ABS7CBS3</accession>
<dbReference type="Gene3D" id="3.40.50.2300">
    <property type="match status" value="2"/>
</dbReference>
<reference evidence="6 7" key="1">
    <citation type="submission" date="2021-07" db="EMBL/GenBank/DDBJ databases">
        <title>Paenibacillus radiodurans sp. nov., isolated from the southeastern edge of Tengger Desert.</title>
        <authorList>
            <person name="Zhang G."/>
        </authorList>
    </citation>
    <scope>NUCLEOTIDE SEQUENCE [LARGE SCALE GENOMIC DNA]</scope>
    <source>
        <strain evidence="6 7">CCM 7311</strain>
    </source>
</reference>
<dbReference type="SUPFAM" id="SSF53822">
    <property type="entry name" value="Periplasmic binding protein-like I"/>
    <property type="match status" value="1"/>
</dbReference>
<dbReference type="InterPro" id="IPR050555">
    <property type="entry name" value="Bact_Solute-Bind_Prot2"/>
</dbReference>
<comment type="similarity">
    <text evidence="2">Belongs to the bacterial solute-binding protein 2 family.</text>
</comment>
<gene>
    <name evidence="6" type="ORF">K0U00_30255</name>
</gene>
<dbReference type="CDD" id="cd06305">
    <property type="entry name" value="PBP1_methylthioribose_binding-like"/>
    <property type="match status" value="1"/>
</dbReference>
<organism evidence="6 7">
    <name type="scientific">Paenibacillus sepulcri</name>
    <dbReference type="NCBI Taxonomy" id="359917"/>
    <lineage>
        <taxon>Bacteria</taxon>
        <taxon>Bacillati</taxon>
        <taxon>Bacillota</taxon>
        <taxon>Bacilli</taxon>
        <taxon>Bacillales</taxon>
        <taxon>Paenibacillaceae</taxon>
        <taxon>Paenibacillus</taxon>
    </lineage>
</organism>
<dbReference type="Proteomes" id="UP001519887">
    <property type="component" value="Unassembled WGS sequence"/>
</dbReference>
<evidence type="ECO:0000313" key="6">
    <source>
        <dbReference type="EMBL" id="MBW7458331.1"/>
    </source>
</evidence>
<comment type="subcellular location">
    <subcellularLocation>
        <location evidence="1">Cell envelope</location>
    </subcellularLocation>
</comment>
<name>A0ABS7CBS3_9BACL</name>
<evidence type="ECO:0000256" key="3">
    <source>
        <dbReference type="SAM" id="MobiDB-lite"/>
    </source>
</evidence>
<dbReference type="PANTHER" id="PTHR30036">
    <property type="entry name" value="D-XYLOSE-BINDING PERIPLASMIC PROTEIN"/>
    <property type="match status" value="1"/>
</dbReference>
<dbReference type="PANTHER" id="PTHR30036:SF7">
    <property type="entry name" value="ABC TRANSPORTER PERIPLASMIC-BINDING PROTEIN YPHF"/>
    <property type="match status" value="1"/>
</dbReference>
<keyword evidence="7" id="KW-1185">Reference proteome</keyword>
<keyword evidence="4" id="KW-0732">Signal</keyword>
<feature type="chain" id="PRO_5045644322" evidence="4">
    <location>
        <begin position="23"/>
        <end position="388"/>
    </location>
</feature>
<dbReference type="PROSITE" id="PS51257">
    <property type="entry name" value="PROKAR_LIPOPROTEIN"/>
    <property type="match status" value="1"/>
</dbReference>
<feature type="domain" description="Periplasmic binding protein" evidence="5">
    <location>
        <begin position="75"/>
        <end position="331"/>
    </location>
</feature>
<evidence type="ECO:0000313" key="7">
    <source>
        <dbReference type="Proteomes" id="UP001519887"/>
    </source>
</evidence>
<sequence>MKQWGKVSIMLLAVALMVVLSACGNKTNESTNSGSNAANQTGDNATNQTGEANQANEAGTTNDSKDLDALKGKKIALIMQFNTGTFSSQYIQGVKDQAAKFGGEVQVFASDNDLAKMSSNLDAAVNQGFDGILIDHGQAGALEAGIKKALEQNIQVVVFDADIKIPGVTVLQQDDQKMSEMTLNKMSEDIGGKGSIVKVWVAGFAPMERREVAYKAFMESNPDIKQISAFGNANNPAMDAQSQMEAVLKKFPNKGDITAVWAAWDEFAKGASRAIQQAGRTEIKVYGIDMSDEDLQMIQDTASPWVASAAVDPISIGSVQVRYLYQKFNGDQTDETVVLTPSMVKREDLPALPEKVSTSQLSQYVEGWGSNDQGYTDTLKELEASAAK</sequence>
<evidence type="ECO:0000259" key="5">
    <source>
        <dbReference type="Pfam" id="PF13407"/>
    </source>
</evidence>
<dbReference type="Pfam" id="PF13407">
    <property type="entry name" value="Peripla_BP_4"/>
    <property type="match status" value="1"/>
</dbReference>
<comment type="caution">
    <text evidence="6">The sequence shown here is derived from an EMBL/GenBank/DDBJ whole genome shotgun (WGS) entry which is preliminary data.</text>
</comment>
<evidence type="ECO:0000256" key="4">
    <source>
        <dbReference type="SAM" id="SignalP"/>
    </source>
</evidence>